<dbReference type="PANTHER" id="PTHR11808:SF15">
    <property type="entry name" value="CYSTATHIONINE GAMMA-LYASE"/>
    <property type="match status" value="1"/>
</dbReference>
<evidence type="ECO:0000256" key="7">
    <source>
        <dbReference type="RuleBase" id="RU362118"/>
    </source>
</evidence>
<dbReference type="GO" id="GO:0019346">
    <property type="term" value="P:transsulfuration"/>
    <property type="evidence" value="ECO:0007669"/>
    <property type="project" value="InterPro"/>
</dbReference>
<reference evidence="8" key="1">
    <citation type="submission" date="2018-11" db="EMBL/GenBank/DDBJ databases">
        <authorList>
            <person name="Alioto T."/>
            <person name="Alioto T."/>
        </authorList>
    </citation>
    <scope>NUCLEOTIDE SEQUENCE</scope>
</reference>
<dbReference type="GO" id="GO:0004123">
    <property type="term" value="F:cystathionine gamma-lyase activity"/>
    <property type="evidence" value="ECO:0007669"/>
    <property type="project" value="TreeGrafter"/>
</dbReference>
<comment type="pathway">
    <text evidence="2">Amino-acid biosynthesis; L-cysteine biosynthesis; L-cysteine from L-homocysteine and L-serine: step 2/2.</text>
</comment>
<evidence type="ECO:0000256" key="1">
    <source>
        <dbReference type="ARBA" id="ARBA00001933"/>
    </source>
</evidence>
<keyword evidence="5" id="KW-0198">Cysteine biosynthesis</keyword>
<dbReference type="EMBL" id="UYJE01005972">
    <property type="protein sequence ID" value="VDI42049.1"/>
    <property type="molecule type" value="Genomic_DNA"/>
</dbReference>
<accession>A0A8B6EYK5</accession>
<keyword evidence="4 7" id="KW-0663">Pyridoxal phosphate</keyword>
<dbReference type="EC" id="4.4.1.1" evidence="3"/>
<comment type="similarity">
    <text evidence="7">Belongs to the trans-sulfuration enzymes family.</text>
</comment>
<dbReference type="Pfam" id="PF01053">
    <property type="entry name" value="Cys_Met_Meta_PP"/>
    <property type="match status" value="1"/>
</dbReference>
<organism evidence="8 9">
    <name type="scientific">Mytilus galloprovincialis</name>
    <name type="common">Mediterranean mussel</name>
    <dbReference type="NCBI Taxonomy" id="29158"/>
    <lineage>
        <taxon>Eukaryota</taxon>
        <taxon>Metazoa</taxon>
        <taxon>Spiralia</taxon>
        <taxon>Lophotrochozoa</taxon>
        <taxon>Mollusca</taxon>
        <taxon>Bivalvia</taxon>
        <taxon>Autobranchia</taxon>
        <taxon>Pteriomorphia</taxon>
        <taxon>Mytilida</taxon>
        <taxon>Mytiloidea</taxon>
        <taxon>Mytilidae</taxon>
        <taxon>Mytilinae</taxon>
        <taxon>Mytilus</taxon>
    </lineage>
</organism>
<evidence type="ECO:0000256" key="2">
    <source>
        <dbReference type="ARBA" id="ARBA00005038"/>
    </source>
</evidence>
<dbReference type="PANTHER" id="PTHR11808">
    <property type="entry name" value="TRANS-SULFURATION ENZYME FAMILY MEMBER"/>
    <property type="match status" value="1"/>
</dbReference>
<proteinExistence type="inferred from homology"/>
<sequence length="57" mass="6271">MISILSYRSIMTHASVPESERAELGISDQLIRLSVGIEDEEDILEDLKQALKAASVV</sequence>
<dbReference type="InterPro" id="IPR015424">
    <property type="entry name" value="PyrdxlP-dep_Trfase"/>
</dbReference>
<dbReference type="InterPro" id="IPR000277">
    <property type="entry name" value="Cys/Met-Metab_PyrdxlP-dep_enz"/>
</dbReference>
<dbReference type="AlphaFoldDB" id="A0A8B6EYK5"/>
<dbReference type="InterPro" id="IPR015422">
    <property type="entry name" value="PyrdxlP-dep_Trfase_small"/>
</dbReference>
<keyword evidence="9" id="KW-1185">Reference proteome</keyword>
<evidence type="ECO:0000256" key="6">
    <source>
        <dbReference type="ARBA" id="ARBA00029853"/>
    </source>
</evidence>
<evidence type="ECO:0000256" key="5">
    <source>
        <dbReference type="ARBA" id="ARBA00023192"/>
    </source>
</evidence>
<dbReference type="GO" id="GO:0005737">
    <property type="term" value="C:cytoplasm"/>
    <property type="evidence" value="ECO:0007669"/>
    <property type="project" value="TreeGrafter"/>
</dbReference>
<evidence type="ECO:0000256" key="4">
    <source>
        <dbReference type="ARBA" id="ARBA00022898"/>
    </source>
</evidence>
<dbReference type="Gene3D" id="3.90.1150.10">
    <property type="entry name" value="Aspartate Aminotransferase, domain 1"/>
    <property type="match status" value="1"/>
</dbReference>
<dbReference type="SUPFAM" id="SSF53383">
    <property type="entry name" value="PLP-dependent transferases"/>
    <property type="match status" value="1"/>
</dbReference>
<dbReference type="Proteomes" id="UP000596742">
    <property type="component" value="Unassembled WGS sequence"/>
</dbReference>
<name>A0A8B6EYK5_MYTGA</name>
<evidence type="ECO:0000256" key="3">
    <source>
        <dbReference type="ARBA" id="ARBA00012085"/>
    </source>
</evidence>
<keyword evidence="8" id="KW-0456">Lyase</keyword>
<evidence type="ECO:0000313" key="9">
    <source>
        <dbReference type="Proteomes" id="UP000596742"/>
    </source>
</evidence>
<gene>
    <name evidence="8" type="ORF">MGAL_10B045575</name>
</gene>
<comment type="caution">
    <text evidence="8">The sequence shown here is derived from an EMBL/GenBank/DDBJ whole genome shotgun (WGS) entry which is preliminary data.</text>
</comment>
<keyword evidence="5" id="KW-0028">Amino-acid biosynthesis</keyword>
<dbReference type="OrthoDB" id="3512640at2759"/>
<dbReference type="GO" id="GO:0030170">
    <property type="term" value="F:pyridoxal phosphate binding"/>
    <property type="evidence" value="ECO:0007669"/>
    <property type="project" value="InterPro"/>
</dbReference>
<evidence type="ECO:0000313" key="8">
    <source>
        <dbReference type="EMBL" id="VDI42049.1"/>
    </source>
</evidence>
<dbReference type="GO" id="GO:0019343">
    <property type="term" value="P:cysteine biosynthetic process via cystathionine"/>
    <property type="evidence" value="ECO:0007669"/>
    <property type="project" value="TreeGrafter"/>
</dbReference>
<protein>
    <recommendedName>
        <fullName evidence="3">cystathionine gamma-lyase</fullName>
        <ecNumber evidence="3">4.4.1.1</ecNumber>
    </recommendedName>
    <alternativeName>
        <fullName evidence="6">Gamma-cystathionase</fullName>
    </alternativeName>
</protein>
<comment type="cofactor">
    <cofactor evidence="1 7">
        <name>pyridoxal 5'-phosphate</name>
        <dbReference type="ChEBI" id="CHEBI:597326"/>
    </cofactor>
</comment>